<protein>
    <submittedName>
        <fullName evidence="1">Uncharacterized protein</fullName>
    </submittedName>
</protein>
<name>A0A7R9EC13_9NEOP</name>
<organism evidence="1">
    <name type="scientific">Timema monikensis</name>
    <dbReference type="NCBI Taxonomy" id="170555"/>
    <lineage>
        <taxon>Eukaryota</taxon>
        <taxon>Metazoa</taxon>
        <taxon>Ecdysozoa</taxon>
        <taxon>Arthropoda</taxon>
        <taxon>Hexapoda</taxon>
        <taxon>Insecta</taxon>
        <taxon>Pterygota</taxon>
        <taxon>Neoptera</taxon>
        <taxon>Polyneoptera</taxon>
        <taxon>Phasmatodea</taxon>
        <taxon>Timematodea</taxon>
        <taxon>Timematoidea</taxon>
        <taxon>Timematidae</taxon>
        <taxon>Timema</taxon>
    </lineage>
</organism>
<gene>
    <name evidence="1" type="ORF">TMSB3V08_LOCUS7659</name>
</gene>
<proteinExistence type="predicted"/>
<accession>A0A7R9EC13</accession>
<sequence>MESQWENIYNKTPGFKHGPVCNRRTSVDEIDTFVRVPTITDSHFSPGITFPSAAIPVMTYVTSCLPLGPLLPPACLCYLLLASVTSCVLVPDHVREFSCGKMYYRTFYLDERRDVLYVGAMSEGEGGGVARRSRILYNSRTGSKEALRSLSLVLLCHLDWMQLLRPPIAVRCLCLVSCRAVRCLVLELCLVSSRAVRCLVLELCLVSSRAVRCLCLVSSRAVRCLVLELCLVSSRAVSLCAHLIAMCLNVSVVRVSMSLWYVSQCLCGTCLNVSVARVSMSRD</sequence>
<reference evidence="1" key="1">
    <citation type="submission" date="2020-11" db="EMBL/GenBank/DDBJ databases">
        <authorList>
            <person name="Tran Van P."/>
        </authorList>
    </citation>
    <scope>NUCLEOTIDE SEQUENCE</scope>
</reference>
<dbReference type="AlphaFoldDB" id="A0A7R9EC13"/>
<evidence type="ECO:0000313" key="1">
    <source>
        <dbReference type="EMBL" id="CAD7430914.1"/>
    </source>
</evidence>
<dbReference type="EMBL" id="OB794702">
    <property type="protein sequence ID" value="CAD7430914.1"/>
    <property type="molecule type" value="Genomic_DNA"/>
</dbReference>